<dbReference type="STRING" id="658167.SAMN04488135_101556"/>
<dbReference type="AlphaFoldDB" id="A0A1M5NL04"/>
<sequence length="82" mass="9557">MTIRREYEYNGNWIEVTEKESDGLFLANIRRTPHGPGSSRRKWTRVDTEIAVYFDFETACAEALAQARQHIDKERDGLREPG</sequence>
<keyword evidence="2" id="KW-1185">Reference proteome</keyword>
<proteinExistence type="predicted"/>
<dbReference type="EMBL" id="FQXE01000001">
    <property type="protein sequence ID" value="SHG90137.1"/>
    <property type="molecule type" value="Genomic_DNA"/>
</dbReference>
<gene>
    <name evidence="1" type="ORF">SAMN04488135_101556</name>
</gene>
<protein>
    <submittedName>
        <fullName evidence="1">Uncharacterized protein</fullName>
    </submittedName>
</protein>
<organism evidence="1 2">
    <name type="scientific">Pollutimonas bauzanensis</name>
    <dbReference type="NCBI Taxonomy" id="658167"/>
    <lineage>
        <taxon>Bacteria</taxon>
        <taxon>Pseudomonadati</taxon>
        <taxon>Pseudomonadota</taxon>
        <taxon>Betaproteobacteria</taxon>
        <taxon>Burkholderiales</taxon>
        <taxon>Alcaligenaceae</taxon>
        <taxon>Pollutimonas</taxon>
    </lineage>
</organism>
<dbReference type="OrthoDB" id="8689374at2"/>
<evidence type="ECO:0000313" key="2">
    <source>
        <dbReference type="Proteomes" id="UP000184226"/>
    </source>
</evidence>
<reference evidence="1 2" key="1">
    <citation type="submission" date="2016-11" db="EMBL/GenBank/DDBJ databases">
        <authorList>
            <person name="Jaros S."/>
            <person name="Januszkiewicz K."/>
            <person name="Wedrychowicz H."/>
        </authorList>
    </citation>
    <scope>NUCLEOTIDE SEQUENCE [LARGE SCALE GENOMIC DNA]</scope>
    <source>
        <strain evidence="1 2">CGMCC 1.10190</strain>
    </source>
</reference>
<evidence type="ECO:0000313" key="1">
    <source>
        <dbReference type="EMBL" id="SHG90137.1"/>
    </source>
</evidence>
<dbReference type="Proteomes" id="UP000184226">
    <property type="component" value="Unassembled WGS sequence"/>
</dbReference>
<accession>A0A1M5NL04</accession>
<dbReference type="RefSeq" id="WP_073101521.1">
    <property type="nucleotide sequence ID" value="NZ_FQXE01000001.1"/>
</dbReference>
<name>A0A1M5NL04_9BURK</name>